<protein>
    <recommendedName>
        <fullName evidence="4">Thioredoxin domain-containing protein</fullName>
    </recommendedName>
</protein>
<dbReference type="OrthoDB" id="1376756at2"/>
<evidence type="ECO:0008006" key="4">
    <source>
        <dbReference type="Google" id="ProtNLM"/>
    </source>
</evidence>
<proteinExistence type="predicted"/>
<dbReference type="STRING" id="1121898.GCA_000422725_00685"/>
<dbReference type="eggNOG" id="ENOG502ZIYH">
    <property type="taxonomic scope" value="Bacteria"/>
</dbReference>
<dbReference type="EMBL" id="JRLY01000001">
    <property type="protein sequence ID" value="KGO94732.1"/>
    <property type="molecule type" value="Genomic_DNA"/>
</dbReference>
<organism evidence="2 3">
    <name type="scientific">Flavobacterium subsaxonicum WB 4.1-42 = DSM 21790</name>
    <dbReference type="NCBI Taxonomy" id="1121898"/>
    <lineage>
        <taxon>Bacteria</taxon>
        <taxon>Pseudomonadati</taxon>
        <taxon>Bacteroidota</taxon>
        <taxon>Flavobacteriia</taxon>
        <taxon>Flavobacteriales</taxon>
        <taxon>Flavobacteriaceae</taxon>
        <taxon>Flavobacterium</taxon>
    </lineage>
</organism>
<feature type="chain" id="PRO_5002003683" description="Thioredoxin domain-containing protein" evidence="1">
    <location>
        <begin position="19"/>
        <end position="159"/>
    </location>
</feature>
<dbReference type="SUPFAM" id="SSF52833">
    <property type="entry name" value="Thioredoxin-like"/>
    <property type="match status" value="1"/>
</dbReference>
<keyword evidence="3" id="KW-1185">Reference proteome</keyword>
<reference evidence="2 3" key="1">
    <citation type="submission" date="2013-09" db="EMBL/GenBank/DDBJ databases">
        <authorList>
            <person name="Zeng Z."/>
            <person name="Chen C."/>
        </authorList>
    </citation>
    <scope>NUCLEOTIDE SEQUENCE [LARGE SCALE GENOMIC DNA]</scope>
    <source>
        <strain evidence="2 3">WB 4.1-42</strain>
    </source>
</reference>
<dbReference type="RefSeq" id="WP_026992113.1">
    <property type="nucleotide sequence ID" value="NZ_JRLY01000001.1"/>
</dbReference>
<comment type="caution">
    <text evidence="2">The sequence shown here is derived from an EMBL/GenBank/DDBJ whole genome shotgun (WGS) entry which is preliminary data.</text>
</comment>
<gene>
    <name evidence="2" type="ORF">Q766_01060</name>
</gene>
<dbReference type="InterPro" id="IPR036249">
    <property type="entry name" value="Thioredoxin-like_sf"/>
</dbReference>
<evidence type="ECO:0000313" key="3">
    <source>
        <dbReference type="Proteomes" id="UP000030111"/>
    </source>
</evidence>
<dbReference type="AlphaFoldDB" id="A0A0A2MQ04"/>
<accession>A0A0A2MQ04</accession>
<keyword evidence="1" id="KW-0732">Signal</keyword>
<sequence length="159" mass="17985">MKPLLTTLFLILSIVLHAQHAVHITPQQLFTDIQKMQGNATVIQFWNPNCAEVADIIKEYKAAVTSNPDVDFYFIAITSKVELVNIAIDANGYKNDLYIVNPSVDADLYERRQTFCRQLCKLLKIDEADFLTLCLDKNDKVTYIGDAAYTDIAKIIPTK</sequence>
<evidence type="ECO:0000256" key="1">
    <source>
        <dbReference type="SAM" id="SignalP"/>
    </source>
</evidence>
<evidence type="ECO:0000313" key="2">
    <source>
        <dbReference type="EMBL" id="KGO94732.1"/>
    </source>
</evidence>
<dbReference type="Proteomes" id="UP000030111">
    <property type="component" value="Unassembled WGS sequence"/>
</dbReference>
<name>A0A0A2MQ04_9FLAO</name>
<feature type="signal peptide" evidence="1">
    <location>
        <begin position="1"/>
        <end position="18"/>
    </location>
</feature>
<dbReference type="Gene3D" id="3.40.30.10">
    <property type="entry name" value="Glutaredoxin"/>
    <property type="match status" value="1"/>
</dbReference>